<dbReference type="InterPro" id="IPR006084">
    <property type="entry name" value="XPG/Rad2"/>
</dbReference>
<organism evidence="6">
    <name type="scientific">Nicotiana tabacum</name>
    <name type="common">Common tobacco</name>
    <dbReference type="NCBI Taxonomy" id="4097"/>
    <lineage>
        <taxon>Eukaryota</taxon>
        <taxon>Viridiplantae</taxon>
        <taxon>Streptophyta</taxon>
        <taxon>Embryophyta</taxon>
        <taxon>Tracheophyta</taxon>
        <taxon>Spermatophyta</taxon>
        <taxon>Magnoliopsida</taxon>
        <taxon>eudicotyledons</taxon>
        <taxon>Gunneridae</taxon>
        <taxon>Pentapetalae</taxon>
        <taxon>asterids</taxon>
        <taxon>lamiids</taxon>
        <taxon>Solanales</taxon>
        <taxon>Solanaceae</taxon>
        <taxon>Nicotianoideae</taxon>
        <taxon>Nicotianeae</taxon>
        <taxon>Nicotiana</taxon>
    </lineage>
</organism>
<dbReference type="SMART" id="SM00279">
    <property type="entry name" value="HhH2"/>
    <property type="match status" value="1"/>
</dbReference>
<dbReference type="SMR" id="A0A1S4AKJ6"/>
<feature type="compositionally biased region" description="Polar residues" evidence="4">
    <location>
        <begin position="1199"/>
        <end position="1209"/>
    </location>
</feature>
<evidence type="ECO:0000256" key="3">
    <source>
        <dbReference type="SAM" id="Coils"/>
    </source>
</evidence>
<feature type="compositionally biased region" description="Polar residues" evidence="4">
    <location>
        <begin position="258"/>
        <end position="284"/>
    </location>
</feature>
<feature type="region of interest" description="Disordered" evidence="4">
    <location>
        <begin position="258"/>
        <end position="302"/>
    </location>
</feature>
<feature type="region of interest" description="Disordered" evidence="4">
    <location>
        <begin position="596"/>
        <end position="615"/>
    </location>
</feature>
<dbReference type="InterPro" id="IPR006086">
    <property type="entry name" value="XPG-I_dom"/>
</dbReference>
<feature type="compositionally biased region" description="Polar residues" evidence="4">
    <location>
        <begin position="597"/>
        <end position="606"/>
    </location>
</feature>
<sequence>MAWLQRTMIRKHWMRSSIQAEEDWNFADDASTSCAGNPAENDNTDEDEEMILPAMQGKVDPSVLAALPPSMQLDLLGQMRERLMAENRQKYQKVKKVPEKFSELQIQAYLKTVAFRREIDEVQKSAAGRGIGGVRTKRIASEANREFIFSSSFTGDKDVLASAGEDHTRKKPSEVQTENSLPNSATASDAATRKSSVLESIVTEPGSAFNDDVETYLDERGHLRVSRLRAMGVRMTRDLQRNLDMIKEIEDKDFSDVPTVSDTAVHSPGNVSDTIPQLNSSNPDNDGKVCSNNKSEESELKSGTSIQISFEDNFAHDCANDDDDIFAHLVAGDPAMEFSIDHSLSKKQSLDSASDVEWEEGVIEEKYDLLSNNSQGESQATLEKDGIDDEVEVEWEEECVDICKEPSLFPFDSRIASKGALEEEANYQEAVRRSLEDLRDHRCIDKSHENEMSEEAVQMVTQGIIIGSDGQDNNCPKSYEILQQKELPSEIQTAHLHDTVHETDIAEGNNCLGNQLGEQFQANSGYRNMQIEEATDQADRNLHCDIRMGPTAPLDGSEVSMIRKKIADTTVEVSSNTKSAPDVTSIEQARFNELPNARTSDAQQYESGAASHHYTHESTELAKAFTEGFISDTNSAQKLDDEGTCDDPLLEGKDLFGNLDSAGSKEDQKVMMTSLEEEMHVLDKEREKLGDEQRKLERNAESVSSEMFAECQELLQMFGLPYIIAPMEAEAQCAYMELTNLVDGVVTDDSDAFLFGARNVYKNIFDDRKYVETYFMKDVENELGLDREKIIRMALFLGSDYTEGVSGIGIVNAIEVLNAFPEEDGLQKFREWVESPDPSILGGLDAQASSSTRKRGSEVGDPDMSCSSSNVEGNSASDENVKSEDRVQKLKQIFMNKHRNISKNWHIPSSFPSDAVISAYASPRVDKSTEPFAWGKPDVSVLRKVCWEKFGWSSQKADELLVPVLKEYNKHETQLRLEAFYTFNERFAKIRSKRIKKAVKHMTGNNSMNLMDASVQDAPGTFKKRELKFNNVEEEKIEDPLMGLESAGADYEETKTKRSVGKQSRKRKGEHLQPEHLEPPEGSGSKQNTNKKSSGGIGGGRKTARSAGKASKKSCSRSFKTSSEGEKDNDIEQQSQIEKLEKPKQARRSERHRKIVNYSEGRDDDSDKVDKDDGDSITDKLERRESGADVGIAERCPDDSSNMTENDVSNDYCPEGLSNPETSADVDTGGAEMESAVQPSFGEMDDPVPGNLLSNEYLKMGGGFCSEEDDGAMEHEINASSPILSVECSDINNSSQLLGDEICGTASNQFLSSPSAKTSKKQCDARIGASENEQDLDNATNSTCHKVSSYQENTEDNDYVLGSVFLRAMPNLRKRKKNS</sequence>
<dbReference type="PANTHER" id="PTHR16171">
    <property type="entry name" value="DNA REPAIR PROTEIN COMPLEMENTING XP-G CELLS-RELATED"/>
    <property type="match status" value="1"/>
</dbReference>
<name>A0A1S4AKJ6_TOBAC</name>
<feature type="compositionally biased region" description="Polar residues" evidence="4">
    <location>
        <begin position="865"/>
        <end position="878"/>
    </location>
</feature>
<dbReference type="InterPro" id="IPR036279">
    <property type="entry name" value="5-3_exonuclease_C_sf"/>
</dbReference>
<evidence type="ECO:0000259" key="5">
    <source>
        <dbReference type="SMART" id="SM00484"/>
    </source>
</evidence>
<dbReference type="GO" id="GO:0016788">
    <property type="term" value="F:hydrolase activity, acting on ester bonds"/>
    <property type="evidence" value="ECO:0007669"/>
    <property type="project" value="InterPro"/>
</dbReference>
<dbReference type="RefSeq" id="XP_016477171.1">
    <property type="nucleotide sequence ID" value="XM_016621685.1"/>
</dbReference>
<reference evidence="6" key="1">
    <citation type="submission" date="2025-08" db="UniProtKB">
        <authorList>
            <consortium name="RefSeq"/>
        </authorList>
    </citation>
    <scope>IDENTIFICATION</scope>
</reference>
<feature type="region of interest" description="Disordered" evidence="4">
    <location>
        <begin position="840"/>
        <end position="883"/>
    </location>
</feature>
<gene>
    <name evidence="6" type="primary">LOC107798668</name>
</gene>
<dbReference type="CDD" id="cd09868">
    <property type="entry name" value="PIN_XPG_RAD2"/>
    <property type="match status" value="1"/>
</dbReference>
<keyword evidence="2" id="KW-0539">Nucleus</keyword>
<evidence type="ECO:0000313" key="6">
    <source>
        <dbReference type="RefSeq" id="XP_016477171.1"/>
    </source>
</evidence>
<evidence type="ECO:0000256" key="2">
    <source>
        <dbReference type="ARBA" id="ARBA00023242"/>
    </source>
</evidence>
<feature type="compositionally biased region" description="Basic residues" evidence="4">
    <location>
        <begin position="1057"/>
        <end position="1069"/>
    </location>
</feature>
<evidence type="ECO:0000256" key="1">
    <source>
        <dbReference type="ARBA" id="ARBA00004123"/>
    </source>
</evidence>
<feature type="coiled-coil region" evidence="3">
    <location>
        <begin position="665"/>
        <end position="706"/>
    </location>
</feature>
<dbReference type="InterPro" id="IPR008918">
    <property type="entry name" value="HhH2"/>
</dbReference>
<protein>
    <submittedName>
        <fullName evidence="6">DNA repair protein UVH3 isoform X2</fullName>
    </submittedName>
</protein>
<dbReference type="PANTHER" id="PTHR16171:SF7">
    <property type="entry name" value="DNA REPAIR PROTEIN RAD2"/>
    <property type="match status" value="1"/>
</dbReference>
<feature type="domain" description="XPG-I" evidence="5">
    <location>
        <begin position="716"/>
        <end position="785"/>
    </location>
</feature>
<feature type="compositionally biased region" description="Basic and acidic residues" evidence="4">
    <location>
        <begin position="163"/>
        <end position="173"/>
    </location>
</feature>
<feature type="compositionally biased region" description="Polar residues" evidence="4">
    <location>
        <begin position="1084"/>
        <end position="1093"/>
    </location>
</feature>
<dbReference type="PRINTS" id="PR00853">
    <property type="entry name" value="XPGRADSUPER"/>
</dbReference>
<dbReference type="Gene3D" id="3.40.50.1010">
    <property type="entry name" value="5'-nuclease"/>
    <property type="match status" value="1"/>
</dbReference>
<proteinExistence type="predicted"/>
<dbReference type="Pfam" id="PF00867">
    <property type="entry name" value="XPG_I"/>
    <property type="match status" value="1"/>
</dbReference>
<dbReference type="InterPro" id="IPR019974">
    <property type="entry name" value="XPG_CS"/>
</dbReference>
<dbReference type="Gene3D" id="1.10.150.20">
    <property type="entry name" value="5' to 3' exonuclease, C-terminal subdomain"/>
    <property type="match status" value="1"/>
</dbReference>
<dbReference type="SUPFAM" id="SSF88723">
    <property type="entry name" value="PIN domain-like"/>
    <property type="match status" value="1"/>
</dbReference>
<feature type="compositionally biased region" description="Basic and acidic residues" evidence="4">
    <location>
        <begin position="1177"/>
        <end position="1187"/>
    </location>
</feature>
<feature type="region of interest" description="Disordered" evidence="4">
    <location>
        <begin position="163"/>
        <end position="196"/>
    </location>
</feature>
<feature type="region of interest" description="Disordered" evidence="4">
    <location>
        <begin position="1039"/>
        <end position="1233"/>
    </location>
</feature>
<keyword evidence="3" id="KW-0175">Coiled coil</keyword>
<feature type="region of interest" description="Disordered" evidence="4">
    <location>
        <begin position="1322"/>
        <end position="1341"/>
    </location>
</feature>
<dbReference type="InterPro" id="IPR029060">
    <property type="entry name" value="PIN-like_dom_sf"/>
</dbReference>
<dbReference type="GO" id="GO:0004518">
    <property type="term" value="F:nuclease activity"/>
    <property type="evidence" value="ECO:0007669"/>
    <property type="project" value="InterPro"/>
</dbReference>
<dbReference type="CDD" id="cd09904">
    <property type="entry name" value="H3TH_XPG"/>
    <property type="match status" value="1"/>
</dbReference>
<dbReference type="FunFam" id="3.40.50.1010:FF:000029">
    <property type="entry name" value="DNA repair protein UVH3"/>
    <property type="match status" value="1"/>
</dbReference>
<comment type="subcellular location">
    <subcellularLocation>
        <location evidence="1">Nucleus</location>
    </subcellularLocation>
</comment>
<dbReference type="OrthoDB" id="31113at2759"/>
<feature type="compositionally biased region" description="Acidic residues" evidence="4">
    <location>
        <begin position="1162"/>
        <end position="1176"/>
    </location>
</feature>
<dbReference type="FunFam" id="1.10.150.20:FF:000050">
    <property type="entry name" value="DNA repair protein UVH3"/>
    <property type="match status" value="1"/>
</dbReference>
<accession>A0A1S4AKJ6</accession>
<dbReference type="GO" id="GO:0003677">
    <property type="term" value="F:DNA binding"/>
    <property type="evidence" value="ECO:0007669"/>
    <property type="project" value="InterPro"/>
</dbReference>
<evidence type="ECO:0000256" key="4">
    <source>
        <dbReference type="SAM" id="MobiDB-lite"/>
    </source>
</evidence>
<feature type="compositionally biased region" description="Basic and acidic residues" evidence="4">
    <location>
        <begin position="1138"/>
        <end position="1148"/>
    </location>
</feature>
<dbReference type="SUPFAM" id="SSF47807">
    <property type="entry name" value="5' to 3' exonuclease, C-terminal subdomain"/>
    <property type="match status" value="1"/>
</dbReference>
<feature type="compositionally biased region" description="Polar residues" evidence="4">
    <location>
        <begin position="174"/>
        <end position="196"/>
    </location>
</feature>
<dbReference type="GO" id="GO:0005634">
    <property type="term" value="C:nucleus"/>
    <property type="evidence" value="ECO:0007669"/>
    <property type="project" value="UniProtKB-SubCell"/>
</dbReference>
<feature type="compositionally biased region" description="Basic and acidic residues" evidence="4">
    <location>
        <begin position="1070"/>
        <end position="1079"/>
    </location>
</feature>
<dbReference type="PROSITE" id="PS00842">
    <property type="entry name" value="XPG_2"/>
    <property type="match status" value="1"/>
</dbReference>
<dbReference type="SMART" id="SM00484">
    <property type="entry name" value="XPGI"/>
    <property type="match status" value="1"/>
</dbReference>